<name>A0A5T0ZNN9_CAMJU</name>
<organism evidence="1">
    <name type="scientific">Campylobacter jejuni</name>
    <dbReference type="NCBI Taxonomy" id="197"/>
    <lineage>
        <taxon>Bacteria</taxon>
        <taxon>Pseudomonadati</taxon>
        <taxon>Campylobacterota</taxon>
        <taxon>Epsilonproteobacteria</taxon>
        <taxon>Campylobacterales</taxon>
        <taxon>Campylobacteraceae</taxon>
        <taxon>Campylobacter</taxon>
    </lineage>
</organism>
<evidence type="ECO:0000313" key="1">
    <source>
        <dbReference type="EMBL" id="EAK6135377.1"/>
    </source>
</evidence>
<accession>A0A5T0ZNN9</accession>
<proteinExistence type="predicted"/>
<feature type="non-terminal residue" evidence="1">
    <location>
        <position position="1"/>
    </location>
</feature>
<sequence>NQIKYYKIIKEKLKEDFNNKNIKNTFINLIKYCYFKFINKNHKVL</sequence>
<reference evidence="1" key="1">
    <citation type="submission" date="2018-05" db="EMBL/GenBank/DDBJ databases">
        <authorList>
            <consortium name="PulseNet: The National Subtyping Network for Foodborne Disease Surveillance"/>
            <person name="Tarr C.L."/>
            <person name="Trees E."/>
            <person name="Katz L.S."/>
            <person name="Carleton-Romer H.A."/>
            <person name="Stroika S."/>
            <person name="Kucerova Z."/>
            <person name="Roache K.F."/>
            <person name="Sabol A.L."/>
            <person name="Besser J."/>
            <person name="Gerner-Smidt P."/>
        </authorList>
    </citation>
    <scope>NUCLEOTIDE SEQUENCE</scope>
    <source>
        <strain evidence="1">PNUSAC001686</strain>
    </source>
</reference>
<dbReference type="AlphaFoldDB" id="A0A5T0ZNN9"/>
<protein>
    <submittedName>
        <fullName evidence="1">Protein YibB</fullName>
    </submittedName>
</protein>
<comment type="caution">
    <text evidence="1">The sequence shown here is derived from an EMBL/GenBank/DDBJ whole genome shotgun (WGS) entry which is preliminary data.</text>
</comment>
<dbReference type="EMBL" id="AACHSJ010000016">
    <property type="protein sequence ID" value="EAK6135377.1"/>
    <property type="molecule type" value="Genomic_DNA"/>
</dbReference>
<gene>
    <name evidence="1" type="ORF">B6M74_08035</name>
</gene>